<gene>
    <name evidence="2" type="ordered locus">Adeh_1433</name>
</gene>
<dbReference type="RefSeq" id="WP_011420489.1">
    <property type="nucleotide sequence ID" value="NC_007760.1"/>
</dbReference>
<dbReference type="KEGG" id="ade:Adeh_1433"/>
<protein>
    <submittedName>
        <fullName evidence="2">ACT domain-containing protein</fullName>
    </submittedName>
</protein>
<reference evidence="2 3" key="1">
    <citation type="submission" date="2006-01" db="EMBL/GenBank/DDBJ databases">
        <title>Complete sequence of Anaeromyxobacter dehalogenans 2CP-C.</title>
        <authorList>
            <consortium name="US DOE Joint Genome Institute"/>
            <person name="Copeland A."/>
            <person name="Lucas S."/>
            <person name="Lapidus A."/>
            <person name="Barry K."/>
            <person name="Detter J.C."/>
            <person name="Glavina T."/>
            <person name="Hammon N."/>
            <person name="Israni S."/>
            <person name="Pitluck S."/>
            <person name="Brettin T."/>
            <person name="Bruce D."/>
            <person name="Han C."/>
            <person name="Tapia R."/>
            <person name="Gilna P."/>
            <person name="Kiss H."/>
            <person name="Schmutz J."/>
            <person name="Larimer F."/>
            <person name="Land M."/>
            <person name="Kyrpides N."/>
            <person name="Anderson I."/>
            <person name="Sanford R.A."/>
            <person name="Ritalahti K.M."/>
            <person name="Thomas H.S."/>
            <person name="Kirby J.R."/>
            <person name="Zhulin I.B."/>
            <person name="Loeffler F.E."/>
            <person name="Richardson P."/>
        </authorList>
    </citation>
    <scope>NUCLEOTIDE SEQUENCE [LARGE SCALE GENOMIC DNA]</scope>
    <source>
        <strain evidence="2 3">2CP-C</strain>
    </source>
</reference>
<evidence type="ECO:0000259" key="1">
    <source>
        <dbReference type="PROSITE" id="PS51671"/>
    </source>
</evidence>
<dbReference type="InterPro" id="IPR002912">
    <property type="entry name" value="ACT_dom"/>
</dbReference>
<dbReference type="CDD" id="cd02116">
    <property type="entry name" value="ACT"/>
    <property type="match status" value="1"/>
</dbReference>
<sequence length="129" mass="13687">MPRVKQISAWVTDRPGVMGEVADALGRKGVSIRAFMASVLDGRGFLRMVVDKPAAARRALTAHGWEITEDEVVEVTLPDRPGALGEVADRLGAKGINVQYAYVGTAGSAKQVNLYLAVADVAAALRALR</sequence>
<dbReference type="STRING" id="290397.Adeh_1433"/>
<proteinExistence type="predicted"/>
<dbReference type="OrthoDB" id="5243606at2"/>
<dbReference type="HOGENOM" id="CLU_136790_2_1_7"/>
<dbReference type="EMBL" id="CP000251">
    <property type="protein sequence ID" value="ABC81206.1"/>
    <property type="molecule type" value="Genomic_DNA"/>
</dbReference>
<dbReference type="PANTHER" id="PTHR40099">
    <property type="entry name" value="ACETOLACTATE SYNTHASE, SMALL SUBUNIT"/>
    <property type="match status" value="1"/>
</dbReference>
<dbReference type="Proteomes" id="UP000001935">
    <property type="component" value="Chromosome"/>
</dbReference>
<evidence type="ECO:0000313" key="3">
    <source>
        <dbReference type="Proteomes" id="UP000001935"/>
    </source>
</evidence>
<dbReference type="Gene3D" id="3.30.2130.10">
    <property type="entry name" value="VC0802-like"/>
    <property type="match status" value="1"/>
</dbReference>
<dbReference type="AlphaFoldDB" id="Q2IHT0"/>
<dbReference type="eggNOG" id="COG4747">
    <property type="taxonomic scope" value="Bacteria"/>
</dbReference>
<dbReference type="SUPFAM" id="SSF55021">
    <property type="entry name" value="ACT-like"/>
    <property type="match status" value="2"/>
</dbReference>
<name>Q2IHT0_ANADE</name>
<feature type="domain" description="ACT" evidence="1">
    <location>
        <begin position="72"/>
        <end position="129"/>
    </location>
</feature>
<organism evidence="2 3">
    <name type="scientific">Anaeromyxobacter dehalogenans (strain 2CP-C)</name>
    <dbReference type="NCBI Taxonomy" id="290397"/>
    <lineage>
        <taxon>Bacteria</taxon>
        <taxon>Pseudomonadati</taxon>
        <taxon>Myxococcota</taxon>
        <taxon>Myxococcia</taxon>
        <taxon>Myxococcales</taxon>
        <taxon>Cystobacterineae</taxon>
        <taxon>Anaeromyxobacteraceae</taxon>
        <taxon>Anaeromyxobacter</taxon>
    </lineage>
</organism>
<evidence type="ECO:0000313" key="2">
    <source>
        <dbReference type="EMBL" id="ABC81206.1"/>
    </source>
</evidence>
<dbReference type="PANTHER" id="PTHR40099:SF1">
    <property type="entry name" value="ACETOLACTATE SYNTHASE, SMALL SUBUNIT"/>
    <property type="match status" value="1"/>
</dbReference>
<accession>Q2IHT0</accession>
<dbReference type="Pfam" id="PF01842">
    <property type="entry name" value="ACT"/>
    <property type="match status" value="1"/>
</dbReference>
<dbReference type="InterPro" id="IPR045865">
    <property type="entry name" value="ACT-like_dom_sf"/>
</dbReference>
<dbReference type="PROSITE" id="PS51671">
    <property type="entry name" value="ACT"/>
    <property type="match status" value="1"/>
</dbReference>